<dbReference type="GeneID" id="6370010"/>
<evidence type="ECO:0000313" key="2">
    <source>
        <dbReference type="Proteomes" id="UP000001034"/>
    </source>
</evidence>
<sequence length="241" mass="27296">MGPRARTFNKASGPFSFGGSMTTTIQPIDSFVFAGFQQRFQQVFNCPCLFINQNDRTKVIDRIFGQGNPIEYPYAYFVIQRLSANNDSYNPHQMGRRGITLNVDSEQTIQTVRVLPTTFEVEVNYITNKMESTAQGSVIAFARRWLLARRFGYLKFSINYGNLQFGVGTTLPEEVPIPQRENITETETKYDVVTTIAVHGYVSEPMLGRQGKVNKVNLNQGIQLPKGQVVSTQTFTWNKPQ</sequence>
<accession>B2ZXZ6</accession>
<evidence type="ECO:0000313" key="1">
    <source>
        <dbReference type="EMBL" id="BAG41583.1"/>
    </source>
</evidence>
<keyword evidence="2" id="KW-1185">Reference proteome</keyword>
<name>B2ZXZ6_9CAUD</name>
<proteinExistence type="predicted"/>
<dbReference type="KEGG" id="vg:6370010"/>
<dbReference type="EMBL" id="AB366653">
    <property type="protein sequence ID" value="BAG41583.1"/>
    <property type="molecule type" value="Genomic_DNA"/>
</dbReference>
<dbReference type="RefSeq" id="YP_001950013.1">
    <property type="nucleotide sequence ID" value="NC_010811.2"/>
</dbReference>
<reference evidence="1 2" key="1">
    <citation type="journal article" date="2010" name="Virology">
        <title>A jumbo phage infecting the phytopathogen Ralstonia solanacearum defines a new lineage of the Myoviridae family.</title>
        <authorList>
            <person name="Yamada T."/>
            <person name="Satoh S."/>
            <person name="Ishikawa H."/>
            <person name="Fujiwara A."/>
            <person name="Kawasaki T."/>
            <person name="Fujie M."/>
            <person name="Ogata H."/>
        </authorList>
    </citation>
    <scope>NUCLEOTIDE SEQUENCE [LARGE SCALE GENOMIC DNA]</scope>
</reference>
<organism evidence="1 2">
    <name type="scientific">Ralstonia phage phiRSL1</name>
    <dbReference type="NCBI Taxonomy" id="1980924"/>
    <lineage>
        <taxon>Viruses</taxon>
        <taxon>Duplodnaviria</taxon>
        <taxon>Heunggongvirae</taxon>
        <taxon>Uroviricota</taxon>
        <taxon>Caudoviricetes</taxon>
        <taxon>Mieseafarmvirus</taxon>
        <taxon>Mieseafarmvirus RSL1</taxon>
    </lineage>
</organism>
<dbReference type="Proteomes" id="UP000001034">
    <property type="component" value="Segment"/>
</dbReference>
<protein>
    <submittedName>
        <fullName evidence="1">Uncharacterized protein</fullName>
    </submittedName>
</protein>